<dbReference type="PANTHER" id="PTHR33495">
    <property type="entry name" value="ANTI-SIGMA FACTOR ANTAGONIST TM_1081-RELATED-RELATED"/>
    <property type="match status" value="1"/>
</dbReference>
<dbReference type="SUPFAM" id="SSF52091">
    <property type="entry name" value="SpoIIaa-like"/>
    <property type="match status" value="1"/>
</dbReference>
<dbReference type="Proteomes" id="UP001501475">
    <property type="component" value="Unassembled WGS sequence"/>
</dbReference>
<evidence type="ECO:0000259" key="1">
    <source>
        <dbReference type="PROSITE" id="PS50801"/>
    </source>
</evidence>
<dbReference type="RefSeq" id="WP_344065832.1">
    <property type="nucleotide sequence ID" value="NZ_BAAAPN010000047.1"/>
</dbReference>
<dbReference type="PANTHER" id="PTHR33495:SF2">
    <property type="entry name" value="ANTI-SIGMA FACTOR ANTAGONIST TM_1081-RELATED"/>
    <property type="match status" value="1"/>
</dbReference>
<dbReference type="PROSITE" id="PS50801">
    <property type="entry name" value="STAS"/>
    <property type="match status" value="1"/>
</dbReference>
<accession>A0ABP4WVJ4</accession>
<dbReference type="Pfam" id="PF01740">
    <property type="entry name" value="STAS"/>
    <property type="match status" value="1"/>
</dbReference>
<dbReference type="InterPro" id="IPR036513">
    <property type="entry name" value="STAS_dom_sf"/>
</dbReference>
<organism evidence="2 3">
    <name type="scientific">Nostocoides vanveenii</name>
    <dbReference type="NCBI Taxonomy" id="330835"/>
    <lineage>
        <taxon>Bacteria</taxon>
        <taxon>Bacillati</taxon>
        <taxon>Actinomycetota</taxon>
        <taxon>Actinomycetes</taxon>
        <taxon>Micrococcales</taxon>
        <taxon>Intrasporangiaceae</taxon>
        <taxon>Nostocoides</taxon>
    </lineage>
</organism>
<dbReference type="Gene3D" id="3.30.750.24">
    <property type="entry name" value="STAS domain"/>
    <property type="match status" value="1"/>
</dbReference>
<name>A0ABP4WVJ4_9MICO</name>
<comment type="caution">
    <text evidence="2">The sequence shown here is derived from an EMBL/GenBank/DDBJ whole genome shotgun (WGS) entry which is preliminary data.</text>
</comment>
<feature type="domain" description="STAS" evidence="1">
    <location>
        <begin position="25"/>
        <end position="116"/>
    </location>
</feature>
<evidence type="ECO:0000313" key="3">
    <source>
        <dbReference type="Proteomes" id="UP001501475"/>
    </source>
</evidence>
<reference evidence="3" key="1">
    <citation type="journal article" date="2019" name="Int. J. Syst. Evol. Microbiol.">
        <title>The Global Catalogue of Microorganisms (GCM) 10K type strain sequencing project: providing services to taxonomists for standard genome sequencing and annotation.</title>
        <authorList>
            <consortium name="The Broad Institute Genomics Platform"/>
            <consortium name="The Broad Institute Genome Sequencing Center for Infectious Disease"/>
            <person name="Wu L."/>
            <person name="Ma J."/>
        </authorList>
    </citation>
    <scope>NUCLEOTIDE SEQUENCE [LARGE SCALE GENOMIC DNA]</scope>
    <source>
        <strain evidence="3">JCM 15591</strain>
    </source>
</reference>
<gene>
    <name evidence="2" type="ORF">GCM10009810_21130</name>
</gene>
<evidence type="ECO:0000313" key="2">
    <source>
        <dbReference type="EMBL" id="GAA1761417.1"/>
    </source>
</evidence>
<proteinExistence type="predicted"/>
<dbReference type="InterPro" id="IPR002645">
    <property type="entry name" value="STAS_dom"/>
</dbReference>
<sequence>MAATLTRVITERPTVTVTTGAHGTLICVAGRIDGHTAADLRAELHDIIDNAISPLHLDLSDAELGDATALGLLVECHRRGRRRGHEMRLIAASARSERLLRRLALTRQYGVGAARA</sequence>
<dbReference type="CDD" id="cd07043">
    <property type="entry name" value="STAS_anti-anti-sigma_factors"/>
    <property type="match status" value="1"/>
</dbReference>
<keyword evidence="3" id="KW-1185">Reference proteome</keyword>
<protein>
    <recommendedName>
        <fullName evidence="1">STAS domain-containing protein</fullName>
    </recommendedName>
</protein>
<dbReference type="EMBL" id="BAAAPN010000047">
    <property type="protein sequence ID" value="GAA1761417.1"/>
    <property type="molecule type" value="Genomic_DNA"/>
</dbReference>